<proteinExistence type="predicted"/>
<evidence type="ECO:0000256" key="1">
    <source>
        <dbReference type="ARBA" id="ARBA00022737"/>
    </source>
</evidence>
<dbReference type="SUPFAM" id="SSF110296">
    <property type="entry name" value="Oligoxyloglucan reducing end-specific cellobiohydrolase"/>
    <property type="match status" value="2"/>
</dbReference>
<reference evidence="3" key="1">
    <citation type="submission" date="2018-05" db="EMBL/GenBank/DDBJ databases">
        <authorList>
            <person name="Lanie J.A."/>
            <person name="Ng W.-L."/>
            <person name="Kazmierczak K.M."/>
            <person name="Andrzejewski T.M."/>
            <person name="Davidsen T.M."/>
            <person name="Wayne K.J."/>
            <person name="Tettelin H."/>
            <person name="Glass J.I."/>
            <person name="Rusch D."/>
            <person name="Podicherti R."/>
            <person name="Tsui H.-C.T."/>
            <person name="Winkler M.E."/>
        </authorList>
    </citation>
    <scope>NUCLEOTIDE SEQUENCE</scope>
</reference>
<protein>
    <recommendedName>
        <fullName evidence="2">Sortilin N-terminal domain-containing protein</fullName>
    </recommendedName>
</protein>
<dbReference type="InterPro" id="IPR031778">
    <property type="entry name" value="Sortilin_N"/>
</dbReference>
<dbReference type="PANTHER" id="PTHR43739:SF5">
    <property type="entry name" value="EXO-ALPHA-SIALIDASE"/>
    <property type="match status" value="1"/>
</dbReference>
<gene>
    <name evidence="3" type="ORF">METZ01_LOCUS192737</name>
</gene>
<dbReference type="EMBL" id="UINC01040260">
    <property type="protein sequence ID" value="SVB39883.1"/>
    <property type="molecule type" value="Genomic_DNA"/>
</dbReference>
<accession>A0A382DQG5</accession>
<dbReference type="AlphaFoldDB" id="A0A382DQG5"/>
<dbReference type="InterPro" id="IPR015943">
    <property type="entry name" value="WD40/YVTN_repeat-like_dom_sf"/>
</dbReference>
<dbReference type="PANTHER" id="PTHR43739">
    <property type="entry name" value="XYLOGLUCANASE (EUROFUNG)"/>
    <property type="match status" value="1"/>
</dbReference>
<evidence type="ECO:0000259" key="2">
    <source>
        <dbReference type="Pfam" id="PF15902"/>
    </source>
</evidence>
<keyword evidence="1" id="KW-0677">Repeat</keyword>
<dbReference type="CDD" id="cd15482">
    <property type="entry name" value="Sialidase_non-viral"/>
    <property type="match status" value="1"/>
</dbReference>
<feature type="non-terminal residue" evidence="3">
    <location>
        <position position="1"/>
    </location>
</feature>
<dbReference type="InterPro" id="IPR052025">
    <property type="entry name" value="Xyloglucanase_GH74"/>
</dbReference>
<sequence>TPSNDGLDTNETHWVTFAPSDPAVAYVTTHQGVYRSADAGRTWEERSGGLGYESLKGIAVDPRNADVAYVGTHSELNTLHAEHMQEGLHRGEGTYKTVDGGRNWYLTDAAIEESSLIVMSPHPKLPFELWVGASAGRGGFVTTDAGESWLFSATTASHYPMVFAYSHSFPTVQYLTSLMGGVELIRSTDDGRTWESLSSALEQGVSQRTRDSGLLRTDMQWHVHTHGVAVAPTDPNIVYAGTIAEPESREALSLFGAHVFRSTDGGDTFHEVDNGFPTDTSTSINAIIIHPTDPDTVYLMTSHHESDKGIGVYKTTNGAESWFAVNNGLDLETNDLQIDPINPEILYAATATGVYKTTDGGDSWTAKSDGLLDGVVGFPRREQREVYDLAIDPVNPLVLYAAGYLGVYRTTNGGDDWYLVNLDLPVMTQGRRGAFDHDRVLEIDVTGQVVYAIIDAEADDRIAGRPLYQAVLGPLRSMGYTYQVLSEVVEIESTSNISGLVLDTIDEELRFVAAGPSGTVGTTSLNVPSALLEGPFSLLVDGQNTEANSVGQTISFTHDHQGQSNVVIHALPVG</sequence>
<evidence type="ECO:0000313" key="3">
    <source>
        <dbReference type="EMBL" id="SVB39883.1"/>
    </source>
</evidence>
<dbReference type="Gene3D" id="2.130.10.10">
    <property type="entry name" value="YVTN repeat-like/Quinoprotein amine dehydrogenase"/>
    <property type="match status" value="3"/>
</dbReference>
<name>A0A382DQG5_9ZZZZ</name>
<dbReference type="GO" id="GO:0010411">
    <property type="term" value="P:xyloglucan metabolic process"/>
    <property type="evidence" value="ECO:0007669"/>
    <property type="project" value="TreeGrafter"/>
</dbReference>
<organism evidence="3">
    <name type="scientific">marine metagenome</name>
    <dbReference type="NCBI Taxonomy" id="408172"/>
    <lineage>
        <taxon>unclassified sequences</taxon>
        <taxon>metagenomes</taxon>
        <taxon>ecological metagenomes</taxon>
    </lineage>
</organism>
<feature type="domain" description="Sortilin N-terminal" evidence="2">
    <location>
        <begin position="258"/>
        <end position="367"/>
    </location>
</feature>
<dbReference type="Pfam" id="PF15902">
    <property type="entry name" value="Sortilin-Vps10"/>
    <property type="match status" value="1"/>
</dbReference>